<accession>A0AAW1T8I2</accession>
<name>A0AAW1T8I2_9CHLO</name>
<gene>
    <name evidence="1" type="ORF">WJX84_009866</name>
</gene>
<evidence type="ECO:0000313" key="1">
    <source>
        <dbReference type="EMBL" id="KAK9865104.1"/>
    </source>
</evidence>
<evidence type="ECO:0000313" key="2">
    <source>
        <dbReference type="Proteomes" id="UP001485043"/>
    </source>
</evidence>
<sequence length="82" mass="9509">MSPRHERDREKDCCRGAHTVDHQAWYLPYLRWSLHQGPSFKHRMKKKSLVATPTGSNSSEETTSKEAQSFWVSVFSSSILRT</sequence>
<reference evidence="1 2" key="1">
    <citation type="journal article" date="2024" name="Nat. Commun.">
        <title>Phylogenomics reveals the evolutionary origins of lichenization in chlorophyte algae.</title>
        <authorList>
            <person name="Puginier C."/>
            <person name="Libourel C."/>
            <person name="Otte J."/>
            <person name="Skaloud P."/>
            <person name="Haon M."/>
            <person name="Grisel S."/>
            <person name="Petersen M."/>
            <person name="Berrin J.G."/>
            <person name="Delaux P.M."/>
            <person name="Dal Grande F."/>
            <person name="Keller J."/>
        </authorList>
    </citation>
    <scope>NUCLEOTIDE SEQUENCE [LARGE SCALE GENOMIC DNA]</scope>
    <source>
        <strain evidence="1 2">SAG 2523</strain>
    </source>
</reference>
<dbReference type="Proteomes" id="UP001485043">
    <property type="component" value="Unassembled WGS sequence"/>
</dbReference>
<keyword evidence="2" id="KW-1185">Reference proteome</keyword>
<dbReference type="EMBL" id="JALJOV010000282">
    <property type="protein sequence ID" value="KAK9865104.1"/>
    <property type="molecule type" value="Genomic_DNA"/>
</dbReference>
<dbReference type="AlphaFoldDB" id="A0AAW1T8I2"/>
<protein>
    <submittedName>
        <fullName evidence="1">Uncharacterized protein</fullName>
    </submittedName>
</protein>
<proteinExistence type="predicted"/>
<comment type="caution">
    <text evidence="1">The sequence shown here is derived from an EMBL/GenBank/DDBJ whole genome shotgun (WGS) entry which is preliminary data.</text>
</comment>
<organism evidence="1 2">
    <name type="scientific">Apatococcus fuscideae</name>
    <dbReference type="NCBI Taxonomy" id="2026836"/>
    <lineage>
        <taxon>Eukaryota</taxon>
        <taxon>Viridiplantae</taxon>
        <taxon>Chlorophyta</taxon>
        <taxon>core chlorophytes</taxon>
        <taxon>Trebouxiophyceae</taxon>
        <taxon>Chlorellales</taxon>
        <taxon>Chlorellaceae</taxon>
        <taxon>Apatococcus</taxon>
    </lineage>
</organism>